<accession>A8IPN2</accession>
<reference evidence="2 3" key="3">
    <citation type="journal article" date="2008" name="BMC Genomics">
        <title>The genome of the versatile nitrogen fixer Azorhizobium caulinodans ORS571.</title>
        <authorList>
            <person name="Lee KB."/>
            <person name="Backer P.D."/>
            <person name="Aono T."/>
            <person name="Liu CT."/>
            <person name="Suzuki S."/>
            <person name="Suzuki T."/>
            <person name="Kaneko T."/>
            <person name="Yamada M."/>
            <person name="Tabata S."/>
            <person name="Kupfer D.M."/>
            <person name="Najar F.Z."/>
            <person name="Wiley G.B."/>
            <person name="Roe B."/>
            <person name="Binnewies T.T."/>
            <person name="Ussery D.W."/>
            <person name="D'Haeze W."/>
            <person name="Herder J.D."/>
            <person name="Gevers D."/>
            <person name="Vereecke D."/>
            <person name="Holsters M."/>
            <person name="Oyaizu H."/>
        </authorList>
    </citation>
    <scope>NUCLEOTIDE SEQUENCE [LARGE SCALE GENOMIC DNA]</scope>
    <source>
        <strain evidence="3">ATCC 43989 / DSM 5975 / JCM 20966 / LMG 6465 / NBRC 14845 / NCIMB 13405 / ORS 571</strain>
    </source>
</reference>
<dbReference type="KEGG" id="azc:AZC_0656"/>
<protein>
    <recommendedName>
        <fullName evidence="4">Flagellar FliJ protein</fullName>
    </recommendedName>
</protein>
<evidence type="ECO:0008006" key="4">
    <source>
        <dbReference type="Google" id="ProtNLM"/>
    </source>
</evidence>
<dbReference type="EMBL" id="AP009384">
    <property type="protein sequence ID" value="BAF86654.1"/>
    <property type="molecule type" value="Genomic_DNA"/>
</dbReference>
<dbReference type="RefSeq" id="WP_012169187.1">
    <property type="nucleotide sequence ID" value="NC_009937.1"/>
</dbReference>
<reference evidence="2 3" key="5">
    <citation type="journal article" date="2010" name="Appl. Environ. Microbiol.">
        <title>phrR-like gene praR of Azorhizobium caulinodans ORS571 is essential for symbiosis with Sesbania rostrata and is involved in expression of reb genes.</title>
        <authorList>
            <person name="Akiba N."/>
            <person name="Aono T."/>
            <person name="Toyazaki H."/>
            <person name="Sato S."/>
            <person name="Oyaizu H."/>
        </authorList>
    </citation>
    <scope>NUCLEOTIDE SEQUENCE [LARGE SCALE GENOMIC DNA]</scope>
    <source>
        <strain evidence="3">ATCC 43989 / DSM 5975 / JCM 20966 / LMG 6465 / NBRC 14845 / NCIMB 13405 / ORS 571</strain>
    </source>
</reference>
<evidence type="ECO:0000256" key="1">
    <source>
        <dbReference type="SAM" id="Coils"/>
    </source>
</evidence>
<dbReference type="Proteomes" id="UP000000270">
    <property type="component" value="Chromosome"/>
</dbReference>
<feature type="coiled-coil region" evidence="1">
    <location>
        <begin position="29"/>
        <end position="112"/>
    </location>
</feature>
<dbReference type="STRING" id="438753.AZC_0656"/>
<keyword evidence="1" id="KW-0175">Coiled coil</keyword>
<proteinExistence type="predicted"/>
<organism evidence="2 3">
    <name type="scientific">Azorhizobium caulinodans (strain ATCC 43989 / DSM 5975 / JCM 20966 / LMG 6465 / NBRC 14845 / NCIMB 13405 / ORS 571)</name>
    <dbReference type="NCBI Taxonomy" id="438753"/>
    <lineage>
        <taxon>Bacteria</taxon>
        <taxon>Pseudomonadati</taxon>
        <taxon>Pseudomonadota</taxon>
        <taxon>Alphaproteobacteria</taxon>
        <taxon>Hyphomicrobiales</taxon>
        <taxon>Xanthobacteraceae</taxon>
        <taxon>Azorhizobium</taxon>
    </lineage>
</organism>
<reference evidence="2 3" key="4">
    <citation type="journal article" date="2009" name="Appl. Environ. Microbiol.">
        <title>Comparative genome-wide transcriptional profiling of Azorhizobium caulinodans ORS571 grown under free-living and symbiotic conditions.</title>
        <authorList>
            <person name="Tsukada S."/>
            <person name="Aono T."/>
            <person name="Akiba N."/>
            <person name="Lee KB."/>
            <person name="Liu CT."/>
            <person name="Toyazaki H."/>
            <person name="Oyaizu H."/>
        </authorList>
    </citation>
    <scope>NUCLEOTIDE SEQUENCE [LARGE SCALE GENOMIC DNA]</scope>
    <source>
        <strain evidence="3">ATCC 43989 / DSM 5975 / JCM 20966 / LMG 6465 / NBRC 14845 / NCIMB 13405 / ORS 571</strain>
    </source>
</reference>
<reference evidence="2 3" key="1">
    <citation type="journal article" date="2007" name="Appl. Environ. Microbiol.">
        <title>Rhizobial factors required for stem nodule maturation and maintenance in Sesbania rostrata-Azorhizobium caulinodans ORS571 symbiosis.</title>
        <authorList>
            <person name="Suzuki S."/>
            <person name="Aono T."/>
            <person name="Lee KB."/>
            <person name="Suzuki T."/>
            <person name="Liu CT."/>
            <person name="Miwa H."/>
            <person name="Wakao S."/>
            <person name="Iki T."/>
            <person name="Oyaizu H."/>
        </authorList>
    </citation>
    <scope>NUCLEOTIDE SEQUENCE [LARGE SCALE GENOMIC DNA]</scope>
    <source>
        <strain evidence="3">ATCC 43989 / DSM 5975 / JCM 20966 / LMG 6465 / NBRC 14845 / NCIMB 13405 / ORS 571</strain>
    </source>
</reference>
<reference evidence="3" key="2">
    <citation type="submission" date="2007-04" db="EMBL/GenBank/DDBJ databases">
        <title>Complete genome sequence of the nitrogen-fixing bacterium Azorhizobium caulinodans ORS571.</title>
        <authorList>
            <person name="Lee K.B."/>
            <person name="Backer P.D."/>
            <person name="Aono T."/>
            <person name="Liu C.T."/>
            <person name="Suzuki S."/>
            <person name="Suzuki T."/>
            <person name="Kaneko T."/>
            <person name="Yamada M."/>
            <person name="Tabata S."/>
            <person name="Kupfer D.M."/>
            <person name="Najar F.Z."/>
            <person name="Wiley G.B."/>
            <person name="Roe B."/>
            <person name="Binnewies T."/>
            <person name="Ussery D."/>
            <person name="Vereecke D."/>
            <person name="Gevers D."/>
            <person name="Holsters M."/>
            <person name="Oyaizu H."/>
        </authorList>
    </citation>
    <scope>NUCLEOTIDE SEQUENCE [LARGE SCALE GENOMIC DNA]</scope>
    <source>
        <strain evidence="3">ATCC 43989 / DSM 5975 / JCM 20966 / LMG 6465 / NBRC 14845 / NCIMB 13405 / ORS 571</strain>
    </source>
</reference>
<evidence type="ECO:0000313" key="2">
    <source>
        <dbReference type="EMBL" id="BAF86654.1"/>
    </source>
</evidence>
<evidence type="ECO:0000313" key="3">
    <source>
        <dbReference type="Proteomes" id="UP000000270"/>
    </source>
</evidence>
<dbReference type="eggNOG" id="ENOG5033EBT">
    <property type="taxonomic scope" value="Bacteria"/>
</dbReference>
<keyword evidence="3" id="KW-1185">Reference proteome</keyword>
<name>A8IPN2_AZOC5</name>
<reference evidence="2 3" key="6">
    <citation type="journal article" date="2011" name="Appl. Environ. Microbiol.">
        <title>Involvement of the azorhizobial chromosome partition gene (parA) in the onset of bacteroid differentiation during Sesbania rostrata stem nodule development.</title>
        <authorList>
            <person name="Liu CT."/>
            <person name="Lee KB."/>
            <person name="Wang YS."/>
            <person name="Peng MH."/>
            <person name="Lee KT."/>
            <person name="Suzuki S."/>
            <person name="Suzuki T."/>
            <person name="Oyaizu H."/>
        </authorList>
    </citation>
    <scope>NUCLEOTIDE SEQUENCE [LARGE SCALE GENOMIC DNA]</scope>
    <source>
        <strain evidence="3">ATCC 43989 / DSM 5975 / JCM 20966 / LMG 6465 / NBRC 14845 / NCIMB 13405 / ORS 571</strain>
    </source>
</reference>
<dbReference type="AlphaFoldDB" id="A8IPN2"/>
<dbReference type="HOGENOM" id="CLU_1914667_0_0_5"/>
<gene>
    <name evidence="2" type="ordered locus">AZC_0656</name>
</gene>
<sequence>MKQRLRKAGRIVAVQEQMHRQAEWRMADISRAKADLERLRSELIETLNEDTFGPLLVEVVARRLKATAAEADRLTQEQMRQEAKVREEALRLKRAERMHENVSRQYDRHQEHIMVAGILEGIAARLSHAKDDDPGAPGDASLT</sequence>